<feature type="transmembrane region" description="Helical" evidence="9">
    <location>
        <begin position="200"/>
        <end position="227"/>
    </location>
</feature>
<feature type="region of interest" description="Disordered" evidence="8">
    <location>
        <begin position="662"/>
        <end position="689"/>
    </location>
</feature>
<keyword evidence="7" id="KW-0853">WD repeat</keyword>
<dbReference type="Gene3D" id="3.30.750.24">
    <property type="entry name" value="STAS domain"/>
    <property type="match status" value="1"/>
</dbReference>
<keyword evidence="4 9" id="KW-1133">Transmembrane helix</keyword>
<keyword evidence="12" id="KW-1185">Reference proteome</keyword>
<dbReference type="SMART" id="SM00320">
    <property type="entry name" value="WD40"/>
    <property type="match status" value="5"/>
</dbReference>
<feature type="transmembrane region" description="Helical" evidence="9">
    <location>
        <begin position="276"/>
        <end position="297"/>
    </location>
</feature>
<dbReference type="InterPro" id="IPR015943">
    <property type="entry name" value="WD40/YVTN_repeat-like_dom_sf"/>
</dbReference>
<evidence type="ECO:0000313" key="12">
    <source>
        <dbReference type="Proteomes" id="UP001396334"/>
    </source>
</evidence>
<feature type="transmembrane region" description="Helical" evidence="9">
    <location>
        <begin position="138"/>
        <end position="154"/>
    </location>
</feature>
<keyword evidence="3" id="KW-0769">Symport</keyword>
<evidence type="ECO:0000256" key="3">
    <source>
        <dbReference type="ARBA" id="ARBA00022847"/>
    </source>
</evidence>
<evidence type="ECO:0000256" key="8">
    <source>
        <dbReference type="SAM" id="MobiDB-lite"/>
    </source>
</evidence>
<dbReference type="InterPro" id="IPR036322">
    <property type="entry name" value="WD40_repeat_dom_sf"/>
</dbReference>
<comment type="caution">
    <text evidence="11">The sequence shown here is derived from an EMBL/GenBank/DDBJ whole genome shotgun (WGS) entry which is preliminary data.</text>
</comment>
<dbReference type="InterPro" id="IPR011547">
    <property type="entry name" value="SLC26A/SulP_dom"/>
</dbReference>
<organism evidence="11 12">
    <name type="scientific">Hibiscus sabdariffa</name>
    <name type="common">roselle</name>
    <dbReference type="NCBI Taxonomy" id="183260"/>
    <lineage>
        <taxon>Eukaryota</taxon>
        <taxon>Viridiplantae</taxon>
        <taxon>Streptophyta</taxon>
        <taxon>Embryophyta</taxon>
        <taxon>Tracheophyta</taxon>
        <taxon>Spermatophyta</taxon>
        <taxon>Magnoliopsida</taxon>
        <taxon>eudicotyledons</taxon>
        <taxon>Gunneridae</taxon>
        <taxon>Pentapetalae</taxon>
        <taxon>rosids</taxon>
        <taxon>malvids</taxon>
        <taxon>Malvales</taxon>
        <taxon>Malvaceae</taxon>
        <taxon>Malvoideae</taxon>
        <taxon>Hibiscus</taxon>
    </lineage>
</organism>
<comment type="subcellular location">
    <subcellularLocation>
        <location evidence="1">Membrane</location>
        <topology evidence="1">Multi-pass membrane protein</topology>
    </subcellularLocation>
</comment>
<feature type="repeat" description="WD" evidence="7">
    <location>
        <begin position="959"/>
        <end position="989"/>
    </location>
</feature>
<keyword evidence="6 9" id="KW-0472">Membrane</keyword>
<dbReference type="SUPFAM" id="SSF50978">
    <property type="entry name" value="WD40 repeat-like"/>
    <property type="match status" value="1"/>
</dbReference>
<reference evidence="11 12" key="1">
    <citation type="journal article" date="2024" name="G3 (Bethesda)">
        <title>Genome assembly of Hibiscus sabdariffa L. provides insights into metabolisms of medicinal natural products.</title>
        <authorList>
            <person name="Kim T."/>
        </authorList>
    </citation>
    <scope>NUCLEOTIDE SEQUENCE [LARGE SCALE GENOMIC DNA]</scope>
    <source>
        <strain evidence="11">TK-2024</strain>
        <tissue evidence="11">Old leaves</tissue>
    </source>
</reference>
<feature type="compositionally biased region" description="Polar residues" evidence="8">
    <location>
        <begin position="679"/>
        <end position="689"/>
    </location>
</feature>
<evidence type="ECO:0000313" key="11">
    <source>
        <dbReference type="EMBL" id="KAK8490892.1"/>
    </source>
</evidence>
<evidence type="ECO:0000256" key="5">
    <source>
        <dbReference type="ARBA" id="ARBA00023032"/>
    </source>
</evidence>
<dbReference type="Pfam" id="PF12894">
    <property type="entry name" value="ANAPC4_WD40"/>
    <property type="match status" value="1"/>
</dbReference>
<dbReference type="PANTHER" id="PTHR11814">
    <property type="entry name" value="SULFATE TRANSPORTER"/>
    <property type="match status" value="1"/>
</dbReference>
<dbReference type="PROSITE" id="PS50801">
    <property type="entry name" value="STAS"/>
    <property type="match status" value="1"/>
</dbReference>
<dbReference type="InterPro" id="IPR018045">
    <property type="entry name" value="S04_transporter_CS"/>
</dbReference>
<proteinExistence type="predicted"/>
<evidence type="ECO:0000256" key="9">
    <source>
        <dbReference type="SAM" id="Phobius"/>
    </source>
</evidence>
<dbReference type="Gene3D" id="2.130.10.10">
    <property type="entry name" value="YVTN repeat-like/Quinoprotein amine dehydrogenase"/>
    <property type="match status" value="1"/>
</dbReference>
<feature type="transmembrane region" description="Helical" evidence="9">
    <location>
        <begin position="1000"/>
        <end position="1019"/>
    </location>
</feature>
<name>A0ABR2AD74_9ROSI</name>
<feature type="transmembrane region" description="Helical" evidence="9">
    <location>
        <begin position="461"/>
        <end position="489"/>
    </location>
</feature>
<dbReference type="CDD" id="cd07042">
    <property type="entry name" value="STAS_SulP_like_sulfate_transporter"/>
    <property type="match status" value="1"/>
</dbReference>
<accession>A0ABR2AD74</accession>
<keyword evidence="5" id="KW-0764">Sulfate transport</keyword>
<dbReference type="Pfam" id="PF00916">
    <property type="entry name" value="Sulfate_transp"/>
    <property type="match status" value="1"/>
</dbReference>
<feature type="domain" description="STAS" evidence="10">
    <location>
        <begin position="517"/>
        <end position="617"/>
    </location>
</feature>
<dbReference type="InterPro" id="IPR024977">
    <property type="entry name" value="Apc4-like_WD40_dom"/>
</dbReference>
<keyword evidence="3" id="KW-0813">Transport</keyword>
<evidence type="ECO:0000256" key="2">
    <source>
        <dbReference type="ARBA" id="ARBA00022692"/>
    </source>
</evidence>
<feature type="transmembrane region" description="Helical" evidence="9">
    <location>
        <begin position="166"/>
        <end position="188"/>
    </location>
</feature>
<dbReference type="NCBIfam" id="TIGR00815">
    <property type="entry name" value="sulP"/>
    <property type="match status" value="1"/>
</dbReference>
<dbReference type="Pfam" id="PF01740">
    <property type="entry name" value="STAS"/>
    <property type="match status" value="1"/>
</dbReference>
<feature type="compositionally biased region" description="Acidic residues" evidence="8">
    <location>
        <begin position="667"/>
        <end position="676"/>
    </location>
</feature>
<evidence type="ECO:0000259" key="10">
    <source>
        <dbReference type="PROSITE" id="PS50801"/>
    </source>
</evidence>
<dbReference type="Proteomes" id="UP001396334">
    <property type="component" value="Unassembled WGS sequence"/>
</dbReference>
<evidence type="ECO:0000256" key="7">
    <source>
        <dbReference type="PROSITE-ProRule" id="PRU00221"/>
    </source>
</evidence>
<evidence type="ECO:0000256" key="4">
    <source>
        <dbReference type="ARBA" id="ARBA00022989"/>
    </source>
</evidence>
<evidence type="ECO:0000256" key="6">
    <source>
        <dbReference type="ARBA" id="ARBA00023136"/>
    </source>
</evidence>
<feature type="transmembrane region" description="Helical" evidence="9">
    <location>
        <begin position="247"/>
        <end position="264"/>
    </location>
</feature>
<feature type="transmembrane region" description="Helical" evidence="9">
    <location>
        <begin position="403"/>
        <end position="425"/>
    </location>
</feature>
<dbReference type="InterPro" id="IPR001680">
    <property type="entry name" value="WD40_rpt"/>
</dbReference>
<dbReference type="EMBL" id="JBBPBN010000272">
    <property type="protein sequence ID" value="KAK8490892.1"/>
    <property type="molecule type" value="Genomic_DNA"/>
</dbReference>
<dbReference type="PROSITE" id="PS01130">
    <property type="entry name" value="SLC26A"/>
    <property type="match status" value="1"/>
</dbReference>
<sequence length="1026" mass="112380">MEHSNSSNAGDQSCLEMAMEMEVHRVVPPPHESTLRKLKTTLKETFFPDDPLRQFKGQPTGKKWILAAQYIFPILQWCPDYSLKLLKSDVVSGLTIASLAIPQGISYAKLANLPPIVGLYSSFVPPLVYAVLGSSRDLAVGPVSIASLILGSMLTQEVSPVNDPALFLQLAFTTTFFAGFFQASLGFLRLGFIIDFLSKATLIGFMAGAAIIVSLQQLKALLGITHFTKKMGLVPVLSSVFHNTNEWSWQTILMGFCFLVFLLVARHVSIKKPRLFWVSAGAPLVSVILSTLLVFAFKAQHHGISIIGKLQEGLNPPSWNMLQFHGSHLGLSIKTGLVTGIISLTEGIAVGRTFAALKNYKVDGNKEMMAIGLMNMVGSSTSCYVTTGAFSRSAVNHNAGAKTAVSNIVMSVTVMVTLLFLMPLFQYTPNVVLGAIIVSAVVGLIDIPAACQIWKIDKFDFIVMLCALFGVIFISVQDGLAIAVGISIFKILLQITRPKTVMLGNIPGTDIFRDVHHYKESMKIPGFLILSIEAPINFANSTYLNERVLRWIEEYEAEDHKKQSRLRFLIFEMSAVSSIDTSGTSFFKELKKTVEMKEAELVLVNPLGEVMEKLQKSDENGEFMRPDCLFLTTPLPISQKYGVPFYGAGWVPYNHIRSKLASKETTTGEEDKEEEKDPTSSNDDGNTTPLNYVVLAGGGGEGRSGIPNAIVVSHVDIASTSLSDQPVVKHKTDSDLPYRMAVHPHGDGIICAFQQNCRLFEWKECEDNEVHKLGVKVSQKVLIQLEDVGQQLSMTFNSDGSILAVGGEDGSLRVFKWPSMEKILNEAQAHSSVKNLDFSCDGKFLVSLGSALCRIWDVTSSKVVTSLAKGNDEVFAFCRFSPINDQNTHLYIAAVTDHGGSILTYNTTTWKRIRTSRVVREPISAFNVSSDGKFLAVGTVGGDLFIINSANMRVQMMVKKAHLGLVTALTFSPDSRALVSTSLDSSARVTLIKDKQKSGGMSWIIIIMMVLLAIAVYFMKENGIIL</sequence>
<evidence type="ECO:0000256" key="1">
    <source>
        <dbReference type="ARBA" id="ARBA00004141"/>
    </source>
</evidence>
<dbReference type="InterPro" id="IPR002645">
    <property type="entry name" value="STAS_dom"/>
</dbReference>
<dbReference type="Pfam" id="PF00400">
    <property type="entry name" value="WD40"/>
    <property type="match status" value="1"/>
</dbReference>
<dbReference type="InterPro" id="IPR001902">
    <property type="entry name" value="SLC26A/SulP_fam"/>
</dbReference>
<dbReference type="SUPFAM" id="SSF52091">
    <property type="entry name" value="SpoIIaa-like"/>
    <property type="match status" value="1"/>
</dbReference>
<feature type="transmembrane region" description="Helical" evidence="9">
    <location>
        <begin position="431"/>
        <end position="449"/>
    </location>
</feature>
<dbReference type="PROSITE" id="PS50082">
    <property type="entry name" value="WD_REPEATS_2"/>
    <property type="match status" value="1"/>
</dbReference>
<keyword evidence="2 9" id="KW-0812">Transmembrane</keyword>
<dbReference type="InterPro" id="IPR036513">
    <property type="entry name" value="STAS_dom_sf"/>
</dbReference>
<protein>
    <recommendedName>
        <fullName evidence="10">STAS domain-containing protein</fullName>
    </recommendedName>
</protein>
<gene>
    <name evidence="11" type="ORF">V6N11_055176</name>
</gene>